<keyword evidence="8" id="KW-0472">Membrane</keyword>
<dbReference type="InterPro" id="IPR017871">
    <property type="entry name" value="ABC_transporter-like_CS"/>
</dbReference>
<sequence>MSDAPLLSIERLTLALPPGAERRDAVRDVSLTIAPGEVLCMVGASGSGKSLLAASIAGLLPHGVRHAGGRIALRGRDLAQCSDAEWRDVRGRLVSMIFQEPLAALNPLMTVGAQVDEVLRVHRVLSGRGEGAARTARVTALLRDVGLPEPERLRHAYPDALSGGQRQRVLIAMALALEPALLIADEPTTALDVTTQSRILALISQATRVTRTGVLLITHDFGVVAQVADRVAVLRDGELVESGRAADVLRAPRHPYTRALLDAVPRGSAGAEPRRVVRSGVPLLDVQGLHKHYAARRTLPFLPARGRCGVDALADVGFTLHAGETLGIVGESGSGKSTLARALVRLARVDSGRIVLRGEHDLARVAERALRPLRREIQMVFQDPHASLNARQTIAQIVATGPRAHGVGRAAAHRRAAELLAQVGLPPDALARHPHEFSGGQRQRISLARALALDPSILVADEMVSGLDVSVQAQVLALLAAVQRRRAMAIVFVTHDLRVAAQICDRIAVMRAGRIVELGDTAQVFGAARHPYTRALLDAMPVLPARAAGIDAAEATRHACPINGEQP</sequence>
<comment type="subcellular location">
    <subcellularLocation>
        <location evidence="1">Cell inner membrane</location>
        <topology evidence="1">Peripheral membrane protein</topology>
    </subcellularLocation>
</comment>
<dbReference type="RefSeq" id="WP_060149428.1">
    <property type="nucleotide sequence ID" value="NZ_LPGD01000051.1"/>
</dbReference>
<feature type="domain" description="ABC transporter" evidence="9">
    <location>
        <begin position="284"/>
        <end position="537"/>
    </location>
</feature>
<evidence type="ECO:0000256" key="1">
    <source>
        <dbReference type="ARBA" id="ARBA00004417"/>
    </source>
</evidence>
<keyword evidence="7 10" id="KW-0067">ATP-binding</keyword>
<dbReference type="Proteomes" id="UP000068603">
    <property type="component" value="Unassembled WGS sequence"/>
</dbReference>
<evidence type="ECO:0000256" key="6">
    <source>
        <dbReference type="ARBA" id="ARBA00022741"/>
    </source>
</evidence>
<dbReference type="SUPFAM" id="SSF52540">
    <property type="entry name" value="P-loop containing nucleoside triphosphate hydrolases"/>
    <property type="match status" value="2"/>
</dbReference>
<comment type="similarity">
    <text evidence="2">Belongs to the ABC transporter superfamily.</text>
</comment>
<dbReference type="Gene3D" id="3.40.50.300">
    <property type="entry name" value="P-loop containing nucleotide triphosphate hydrolases"/>
    <property type="match status" value="2"/>
</dbReference>
<evidence type="ECO:0000256" key="7">
    <source>
        <dbReference type="ARBA" id="ARBA00022840"/>
    </source>
</evidence>
<dbReference type="InterPro" id="IPR013563">
    <property type="entry name" value="Oligopep_ABC_C"/>
</dbReference>
<organism evidence="10">
    <name type="scientific">Burkholderia stagnalis</name>
    <dbReference type="NCBI Taxonomy" id="1503054"/>
    <lineage>
        <taxon>Bacteria</taxon>
        <taxon>Pseudomonadati</taxon>
        <taxon>Pseudomonadota</taxon>
        <taxon>Betaproteobacteria</taxon>
        <taxon>Burkholderiales</taxon>
        <taxon>Burkholderiaceae</taxon>
        <taxon>Burkholderia</taxon>
        <taxon>Burkholderia cepacia complex</taxon>
    </lineage>
</organism>
<evidence type="ECO:0000256" key="3">
    <source>
        <dbReference type="ARBA" id="ARBA00022448"/>
    </source>
</evidence>
<dbReference type="AlphaFoldDB" id="A0A107A3V2"/>
<evidence type="ECO:0000256" key="8">
    <source>
        <dbReference type="ARBA" id="ARBA00023136"/>
    </source>
</evidence>
<dbReference type="InterPro" id="IPR003439">
    <property type="entry name" value="ABC_transporter-like_ATP-bd"/>
</dbReference>
<dbReference type="InterPro" id="IPR003593">
    <property type="entry name" value="AAA+_ATPase"/>
</dbReference>
<keyword evidence="6" id="KW-0547">Nucleotide-binding</keyword>
<keyword evidence="3" id="KW-0813">Transport</keyword>
<dbReference type="GO" id="GO:0015833">
    <property type="term" value="P:peptide transport"/>
    <property type="evidence" value="ECO:0007669"/>
    <property type="project" value="InterPro"/>
</dbReference>
<dbReference type="InterPro" id="IPR050388">
    <property type="entry name" value="ABC_Ni/Peptide_Import"/>
</dbReference>
<dbReference type="STRING" id="1503054.WT74_18670"/>
<dbReference type="SMART" id="SM00382">
    <property type="entry name" value="AAA"/>
    <property type="match status" value="2"/>
</dbReference>
<dbReference type="GO" id="GO:0005524">
    <property type="term" value="F:ATP binding"/>
    <property type="evidence" value="ECO:0007669"/>
    <property type="project" value="UniProtKB-KW"/>
</dbReference>
<dbReference type="NCBIfam" id="NF008453">
    <property type="entry name" value="PRK11308.1"/>
    <property type="match status" value="2"/>
</dbReference>
<feature type="domain" description="ABC transporter" evidence="9">
    <location>
        <begin position="7"/>
        <end position="261"/>
    </location>
</feature>
<dbReference type="PROSITE" id="PS50893">
    <property type="entry name" value="ABC_TRANSPORTER_2"/>
    <property type="match status" value="2"/>
</dbReference>
<name>A0A107A3V2_9BURK</name>
<dbReference type="PROSITE" id="PS00211">
    <property type="entry name" value="ABC_TRANSPORTER_1"/>
    <property type="match status" value="2"/>
</dbReference>
<dbReference type="NCBIfam" id="NF007739">
    <property type="entry name" value="PRK10419.1"/>
    <property type="match status" value="2"/>
</dbReference>
<dbReference type="PANTHER" id="PTHR43297:SF2">
    <property type="entry name" value="DIPEPTIDE TRANSPORT ATP-BINDING PROTEIN DPPD"/>
    <property type="match status" value="1"/>
</dbReference>
<evidence type="ECO:0000259" key="9">
    <source>
        <dbReference type="PROSITE" id="PS50893"/>
    </source>
</evidence>
<reference evidence="10 11" key="1">
    <citation type="submission" date="2015-11" db="EMBL/GenBank/DDBJ databases">
        <title>Expanding the genomic diversity of Burkholderia species for the development of highly accurate diagnostics.</title>
        <authorList>
            <person name="Sahl J."/>
            <person name="Keim P."/>
            <person name="Wagner D."/>
        </authorList>
    </citation>
    <scope>NUCLEOTIDE SEQUENCE [LARGE SCALE GENOMIC DNA]</scope>
    <source>
        <strain evidence="10 11">MSMB1960WGS</strain>
    </source>
</reference>
<dbReference type="CDD" id="cd03257">
    <property type="entry name" value="ABC_NikE_OppD_transporters"/>
    <property type="match status" value="2"/>
</dbReference>
<dbReference type="Pfam" id="PF00005">
    <property type="entry name" value="ABC_tran"/>
    <property type="match status" value="2"/>
</dbReference>
<dbReference type="PANTHER" id="PTHR43297">
    <property type="entry name" value="OLIGOPEPTIDE TRANSPORT ATP-BINDING PROTEIN APPD"/>
    <property type="match status" value="1"/>
</dbReference>
<dbReference type="GO" id="GO:0005886">
    <property type="term" value="C:plasma membrane"/>
    <property type="evidence" value="ECO:0007669"/>
    <property type="project" value="UniProtKB-SubCell"/>
</dbReference>
<dbReference type="Pfam" id="PF08352">
    <property type="entry name" value="oligo_HPY"/>
    <property type="match status" value="2"/>
</dbReference>
<dbReference type="EMBL" id="LPHB01000019">
    <property type="protein sequence ID" value="KWA66645.1"/>
    <property type="molecule type" value="Genomic_DNA"/>
</dbReference>
<evidence type="ECO:0000256" key="4">
    <source>
        <dbReference type="ARBA" id="ARBA00022475"/>
    </source>
</evidence>
<keyword evidence="5" id="KW-0997">Cell inner membrane</keyword>
<protein>
    <submittedName>
        <fullName evidence="10">Microcin ABC transporter ATP-binding protein</fullName>
    </submittedName>
</protein>
<evidence type="ECO:0000256" key="5">
    <source>
        <dbReference type="ARBA" id="ARBA00022519"/>
    </source>
</evidence>
<gene>
    <name evidence="10" type="ORF">WT44_06210</name>
</gene>
<evidence type="ECO:0000313" key="10">
    <source>
        <dbReference type="EMBL" id="KWA66645.1"/>
    </source>
</evidence>
<evidence type="ECO:0000256" key="2">
    <source>
        <dbReference type="ARBA" id="ARBA00005417"/>
    </source>
</evidence>
<evidence type="ECO:0000313" key="11">
    <source>
        <dbReference type="Proteomes" id="UP000068603"/>
    </source>
</evidence>
<proteinExistence type="inferred from homology"/>
<dbReference type="InterPro" id="IPR027417">
    <property type="entry name" value="P-loop_NTPase"/>
</dbReference>
<comment type="caution">
    <text evidence="10">The sequence shown here is derived from an EMBL/GenBank/DDBJ whole genome shotgun (WGS) entry which is preliminary data.</text>
</comment>
<dbReference type="GO" id="GO:0016887">
    <property type="term" value="F:ATP hydrolysis activity"/>
    <property type="evidence" value="ECO:0007669"/>
    <property type="project" value="InterPro"/>
</dbReference>
<accession>A0A107A3V2</accession>
<keyword evidence="4" id="KW-1003">Cell membrane</keyword>